<keyword evidence="3" id="KW-0804">Transcription</keyword>
<dbReference type="GO" id="GO:0003677">
    <property type="term" value="F:DNA binding"/>
    <property type="evidence" value="ECO:0007669"/>
    <property type="project" value="UniProtKB-KW"/>
</dbReference>
<evidence type="ECO:0000256" key="2">
    <source>
        <dbReference type="ARBA" id="ARBA00023125"/>
    </source>
</evidence>
<dbReference type="Gene3D" id="1.10.10.10">
    <property type="entry name" value="Winged helix-like DNA-binding domain superfamily/Winged helix DNA-binding domain"/>
    <property type="match status" value="1"/>
</dbReference>
<proteinExistence type="predicted"/>
<name>A0A1Q8EJH3_9PSED</name>
<dbReference type="Proteomes" id="UP000185578">
    <property type="component" value="Unassembled WGS sequence"/>
</dbReference>
<evidence type="ECO:0000256" key="1">
    <source>
        <dbReference type="ARBA" id="ARBA00023015"/>
    </source>
</evidence>
<dbReference type="EMBL" id="MSCT01000020">
    <property type="protein sequence ID" value="OLF51946.1"/>
    <property type="molecule type" value="Genomic_DNA"/>
</dbReference>
<gene>
    <name evidence="5" type="ORF">BTN82_24725</name>
</gene>
<dbReference type="AlphaFoldDB" id="A0A1Q8EJH3"/>
<accession>A0A1Q8EJH3</accession>
<evidence type="ECO:0000259" key="4">
    <source>
        <dbReference type="PROSITE" id="PS51118"/>
    </source>
</evidence>
<feature type="domain" description="HTH hxlR-type" evidence="4">
    <location>
        <begin position="19"/>
        <end position="117"/>
    </location>
</feature>
<evidence type="ECO:0000256" key="3">
    <source>
        <dbReference type="ARBA" id="ARBA00023163"/>
    </source>
</evidence>
<protein>
    <submittedName>
        <fullName evidence="5">HxlR family transcriptional regulator</fullName>
    </submittedName>
</protein>
<dbReference type="PROSITE" id="PS51118">
    <property type="entry name" value="HTH_HXLR"/>
    <property type="match status" value="1"/>
</dbReference>
<evidence type="ECO:0000313" key="5">
    <source>
        <dbReference type="EMBL" id="OLF51946.1"/>
    </source>
</evidence>
<comment type="caution">
    <text evidence="5">The sequence shown here is derived from an EMBL/GenBank/DDBJ whole genome shotgun (WGS) entry which is preliminary data.</text>
</comment>
<dbReference type="InterPro" id="IPR036388">
    <property type="entry name" value="WH-like_DNA-bd_sf"/>
</dbReference>
<dbReference type="SUPFAM" id="SSF46785">
    <property type="entry name" value="Winged helix' DNA-binding domain"/>
    <property type="match status" value="1"/>
</dbReference>
<dbReference type="InterPro" id="IPR036390">
    <property type="entry name" value="WH_DNA-bd_sf"/>
</dbReference>
<reference evidence="5 6" key="1">
    <citation type="submission" date="2016-12" db="EMBL/GenBank/DDBJ databases">
        <authorList>
            <person name="Song W.-J."/>
            <person name="Kurnit D.M."/>
        </authorList>
    </citation>
    <scope>NUCLEOTIDE SEQUENCE [LARGE SCALE GENOMIC DNA]</scope>
    <source>
        <strain evidence="5 6">PCL1601</strain>
    </source>
</reference>
<evidence type="ECO:0000313" key="6">
    <source>
        <dbReference type="Proteomes" id="UP000185578"/>
    </source>
</evidence>
<dbReference type="PANTHER" id="PTHR33204">
    <property type="entry name" value="TRANSCRIPTIONAL REGULATOR, MARR FAMILY"/>
    <property type="match status" value="1"/>
</dbReference>
<dbReference type="RefSeq" id="WP_075121695.1">
    <property type="nucleotide sequence ID" value="NZ_MSCT01000020.1"/>
</dbReference>
<dbReference type="InterPro" id="IPR002577">
    <property type="entry name" value="HTH_HxlR"/>
</dbReference>
<keyword evidence="2" id="KW-0238">DNA-binding</keyword>
<sequence>MSDSLPLPSAGPLVIEETCPPRRIHSLLSTKWTSMVLYVLSFGAARTGQMLRCMPGISQKMLTQTLRELERDGLLERTVLQVMPPMVEYALTPLGWRFVEPLRALYAWADENADALDELVGNRRRAEPLTATSPGRG</sequence>
<dbReference type="Pfam" id="PF01638">
    <property type="entry name" value="HxlR"/>
    <property type="match status" value="1"/>
</dbReference>
<dbReference type="PANTHER" id="PTHR33204:SF37">
    <property type="entry name" value="HTH-TYPE TRANSCRIPTIONAL REGULATOR YODB"/>
    <property type="match status" value="1"/>
</dbReference>
<organism evidence="5 6">
    <name type="scientific">Pseudomonas chlororaphis</name>
    <dbReference type="NCBI Taxonomy" id="587753"/>
    <lineage>
        <taxon>Bacteria</taxon>
        <taxon>Pseudomonadati</taxon>
        <taxon>Pseudomonadota</taxon>
        <taxon>Gammaproteobacteria</taxon>
        <taxon>Pseudomonadales</taxon>
        <taxon>Pseudomonadaceae</taxon>
        <taxon>Pseudomonas</taxon>
    </lineage>
</organism>
<keyword evidence="1" id="KW-0805">Transcription regulation</keyword>
<dbReference type="OrthoDB" id="9807069at2"/>